<evidence type="ECO:0000313" key="2">
    <source>
        <dbReference type="Proteomes" id="UP000789738"/>
    </source>
</evidence>
<name>A0AA86JF36_9CLOT</name>
<accession>A0AA86JF36</accession>
<reference evidence="1" key="1">
    <citation type="submission" date="2021-10" db="EMBL/GenBank/DDBJ databases">
        <authorList>
            <person name="Mesa V."/>
        </authorList>
    </citation>
    <scope>NUCLEOTIDE SEQUENCE</scope>
    <source>
        <strain evidence="1">CC3_PB</strain>
    </source>
</reference>
<dbReference type="EMBL" id="CAKJVE010000004">
    <property type="protein sequence ID" value="CAG9704036.1"/>
    <property type="molecule type" value="Genomic_DNA"/>
</dbReference>
<evidence type="ECO:0000313" key="1">
    <source>
        <dbReference type="EMBL" id="CAG9704036.1"/>
    </source>
</evidence>
<dbReference type="Proteomes" id="UP000789738">
    <property type="component" value="Unassembled WGS sequence"/>
</dbReference>
<gene>
    <name evidence="1" type="ORF">CNEO_40937</name>
</gene>
<comment type="caution">
    <text evidence="1">The sequence shown here is derived from an EMBL/GenBank/DDBJ whole genome shotgun (WGS) entry which is preliminary data.</text>
</comment>
<proteinExistence type="predicted"/>
<protein>
    <submittedName>
        <fullName evidence="1">Uncharacterized protein</fullName>
    </submittedName>
</protein>
<dbReference type="RefSeq" id="WP_342350271.1">
    <property type="nucleotide sequence ID" value="NZ_CAKJVE010000004.1"/>
</dbReference>
<organism evidence="1 2">
    <name type="scientific">Clostridium neonatale</name>
    <dbReference type="NCBI Taxonomy" id="137838"/>
    <lineage>
        <taxon>Bacteria</taxon>
        <taxon>Bacillati</taxon>
        <taxon>Bacillota</taxon>
        <taxon>Clostridia</taxon>
        <taxon>Eubacteriales</taxon>
        <taxon>Clostridiaceae</taxon>
        <taxon>Clostridium</taxon>
    </lineage>
</organism>
<sequence length="51" mass="6039">MDDYSELKLKSYSNNGNLVDNLISIYNFELNKEFSKIIKMLIRKNGTWEHA</sequence>
<dbReference type="AlphaFoldDB" id="A0AA86JF36"/>